<reference evidence="10" key="2">
    <citation type="submission" date="2020-06" db="EMBL/GenBank/DDBJ databases">
        <authorList>
            <person name="Sheffer M."/>
        </authorList>
    </citation>
    <scope>NUCLEOTIDE SEQUENCE</scope>
</reference>
<dbReference type="PRINTS" id="PR00320">
    <property type="entry name" value="GPROTEINBRPT"/>
</dbReference>
<dbReference type="PROSITE" id="PS50082">
    <property type="entry name" value="WD_REPEATS_2"/>
    <property type="match status" value="4"/>
</dbReference>
<dbReference type="EMBL" id="JABXBU010002227">
    <property type="protein sequence ID" value="KAF8774555.1"/>
    <property type="molecule type" value="Genomic_DNA"/>
</dbReference>
<evidence type="ECO:0000256" key="8">
    <source>
        <dbReference type="PROSITE-ProRule" id="PRU00221"/>
    </source>
</evidence>
<keyword evidence="4" id="KW-0677">Repeat</keyword>
<evidence type="ECO:0000256" key="3">
    <source>
        <dbReference type="ARBA" id="ARBA00022574"/>
    </source>
</evidence>
<dbReference type="CDD" id="cd00200">
    <property type="entry name" value="WD40"/>
    <property type="match status" value="1"/>
</dbReference>
<dbReference type="SUPFAM" id="SSF160897">
    <property type="entry name" value="Taf5 N-terminal domain-like"/>
    <property type="match status" value="1"/>
</dbReference>
<evidence type="ECO:0000313" key="11">
    <source>
        <dbReference type="Proteomes" id="UP000807504"/>
    </source>
</evidence>
<dbReference type="SMART" id="SM00320">
    <property type="entry name" value="WD40"/>
    <property type="match status" value="5"/>
</dbReference>
<dbReference type="Gene3D" id="2.130.10.10">
    <property type="entry name" value="YVTN repeat-like/Quinoprotein amine dehydrogenase"/>
    <property type="match status" value="2"/>
</dbReference>
<dbReference type="GO" id="GO:0006367">
    <property type="term" value="P:transcription initiation at RNA polymerase II promoter"/>
    <property type="evidence" value="ECO:0007669"/>
    <property type="project" value="TreeGrafter"/>
</dbReference>
<reference evidence="10" key="1">
    <citation type="journal article" date="2020" name="bioRxiv">
        <title>Chromosome-level reference genome of the European wasp spider Argiope bruennichi: a resource for studies on range expansion and evolutionary adaptation.</title>
        <authorList>
            <person name="Sheffer M.M."/>
            <person name="Hoppe A."/>
            <person name="Krehenwinkel H."/>
            <person name="Uhl G."/>
            <person name="Kuss A.W."/>
            <person name="Jensen L."/>
            <person name="Jensen C."/>
            <person name="Gillespie R.G."/>
            <person name="Hoff K.J."/>
            <person name="Prost S."/>
        </authorList>
    </citation>
    <scope>NUCLEOTIDE SEQUENCE</scope>
</reference>
<evidence type="ECO:0000256" key="6">
    <source>
        <dbReference type="ARBA" id="ARBA00023163"/>
    </source>
</evidence>
<dbReference type="GO" id="GO:0005669">
    <property type="term" value="C:transcription factor TFIID complex"/>
    <property type="evidence" value="ECO:0007669"/>
    <property type="project" value="TreeGrafter"/>
</dbReference>
<dbReference type="PROSITE" id="PS00678">
    <property type="entry name" value="WD_REPEATS_1"/>
    <property type="match status" value="1"/>
</dbReference>
<dbReference type="GO" id="GO:0016251">
    <property type="term" value="F:RNA polymerase II general transcription initiation factor activity"/>
    <property type="evidence" value="ECO:0007669"/>
    <property type="project" value="TreeGrafter"/>
</dbReference>
<sequence>MEASNPSVDFLLATKEYSGFITFVNETPPPEKYQLTHFLFPFYVYIYLLLFKNKKFTEAQRFVSTYSRLFLKAEGYGEIIQDLFKFKNLNEVQDHSYFKNFCEYRYKVKISKDSLRLLKKYLEDAECRILSPILHREFNIEVSEDQSNHENITTSSVEIKESTCQSTEDHLSTRNINVKKSKNELPSKIACYHYSIFCRKEQLCCVDINKRNTLFAAGFENSDIHVWNMDPDIVNKSVSKNLDISESKECLTSNLKDKTASTTRVCSGDTTARAWSMTDFKDVRAYCEHKYPIWDIDVSSNCAYFATASLDCTARLWSFNRPASLRIFVGHSSDVDCVRFHSNCRYLATASTDKTIQLWAIENGFSVRKFSGHGARINSITFSPDGKHLASADDSGCIKVWDLASGKLYSEICAHSKKILSISYNTNDSVIASCGIDSFVKIWDVKHSVPVDEKGKSEATLLVDSYSVDSVPHYVRFCQKDFLISVGTQTRTDN</sequence>
<comment type="caution">
    <text evidence="10">The sequence shown here is derived from an EMBL/GenBank/DDBJ whole genome shotgun (WGS) entry which is preliminary data.</text>
</comment>
<evidence type="ECO:0000256" key="4">
    <source>
        <dbReference type="ARBA" id="ARBA00022737"/>
    </source>
</evidence>
<evidence type="ECO:0000256" key="7">
    <source>
        <dbReference type="ARBA" id="ARBA00023242"/>
    </source>
</evidence>
<feature type="repeat" description="WD" evidence="8">
    <location>
        <begin position="286"/>
        <end position="327"/>
    </location>
</feature>
<dbReference type="AlphaFoldDB" id="A0A8T0EPT7"/>
<dbReference type="InterPro" id="IPR001680">
    <property type="entry name" value="WD40_rpt"/>
</dbReference>
<keyword evidence="7" id="KW-0539">Nucleus</keyword>
<feature type="repeat" description="WD" evidence="8">
    <location>
        <begin position="370"/>
        <end position="411"/>
    </location>
</feature>
<evidence type="ECO:0000259" key="9">
    <source>
        <dbReference type="Pfam" id="PF04494"/>
    </source>
</evidence>
<dbReference type="Gene3D" id="1.25.40.500">
    <property type="entry name" value="TFIID subunit TAF5, NTD2 domain"/>
    <property type="match status" value="1"/>
</dbReference>
<dbReference type="InterPro" id="IPR015943">
    <property type="entry name" value="WD40/YVTN_repeat-like_dom_sf"/>
</dbReference>
<dbReference type="Pfam" id="PF00400">
    <property type="entry name" value="WD40"/>
    <property type="match status" value="4"/>
</dbReference>
<organism evidence="10 11">
    <name type="scientific">Argiope bruennichi</name>
    <name type="common">Wasp spider</name>
    <name type="synonym">Aranea bruennichi</name>
    <dbReference type="NCBI Taxonomy" id="94029"/>
    <lineage>
        <taxon>Eukaryota</taxon>
        <taxon>Metazoa</taxon>
        <taxon>Ecdysozoa</taxon>
        <taxon>Arthropoda</taxon>
        <taxon>Chelicerata</taxon>
        <taxon>Arachnida</taxon>
        <taxon>Araneae</taxon>
        <taxon>Araneomorphae</taxon>
        <taxon>Entelegynae</taxon>
        <taxon>Araneoidea</taxon>
        <taxon>Araneidae</taxon>
        <taxon>Argiope</taxon>
    </lineage>
</organism>
<feature type="repeat" description="WD" evidence="8">
    <location>
        <begin position="412"/>
        <end position="453"/>
    </location>
</feature>
<dbReference type="PANTHER" id="PTHR19879:SF7">
    <property type="entry name" value="PROTEASOMAL ATPASE-ASSOCIATED FACTOR 1"/>
    <property type="match status" value="1"/>
</dbReference>
<evidence type="ECO:0000256" key="1">
    <source>
        <dbReference type="ARBA" id="ARBA00004123"/>
    </source>
</evidence>
<protein>
    <submittedName>
        <fullName evidence="10">TAF5-like RNA polymerase II</fullName>
    </submittedName>
</protein>
<evidence type="ECO:0000256" key="5">
    <source>
        <dbReference type="ARBA" id="ARBA00023015"/>
    </source>
</evidence>
<dbReference type="Proteomes" id="UP000807504">
    <property type="component" value="Unassembled WGS sequence"/>
</dbReference>
<dbReference type="InterPro" id="IPR020472">
    <property type="entry name" value="WD40_PAC1"/>
</dbReference>
<keyword evidence="11" id="KW-1185">Reference proteome</keyword>
<dbReference type="InterPro" id="IPR036322">
    <property type="entry name" value="WD40_repeat_dom_sf"/>
</dbReference>
<dbReference type="SUPFAM" id="SSF50978">
    <property type="entry name" value="WD40 repeat-like"/>
    <property type="match status" value="1"/>
</dbReference>
<comment type="subcellular location">
    <subcellularLocation>
        <location evidence="1">Nucleus</location>
    </subcellularLocation>
</comment>
<evidence type="ECO:0000313" key="10">
    <source>
        <dbReference type="EMBL" id="KAF8774555.1"/>
    </source>
</evidence>
<dbReference type="Pfam" id="PF04494">
    <property type="entry name" value="TFIID_NTD2"/>
    <property type="match status" value="1"/>
</dbReference>
<keyword evidence="6" id="KW-0804">Transcription</keyword>
<dbReference type="InterPro" id="IPR007582">
    <property type="entry name" value="TFIID_NTD2"/>
</dbReference>
<dbReference type="InterPro" id="IPR019775">
    <property type="entry name" value="WD40_repeat_CS"/>
</dbReference>
<proteinExistence type="inferred from homology"/>
<gene>
    <name evidence="10" type="ORF">HNY73_017093</name>
</gene>
<comment type="similarity">
    <text evidence="2">Belongs to the WD repeat TAF5 family.</text>
</comment>
<feature type="repeat" description="WD" evidence="8">
    <location>
        <begin position="328"/>
        <end position="369"/>
    </location>
</feature>
<dbReference type="InterPro" id="IPR037264">
    <property type="entry name" value="TFIID_NTD2_sf"/>
</dbReference>
<keyword evidence="3 8" id="KW-0853">WD repeat</keyword>
<name>A0A8T0EPT7_ARGBR</name>
<dbReference type="PANTHER" id="PTHR19879">
    <property type="entry name" value="TRANSCRIPTION INITIATION FACTOR TFIID"/>
    <property type="match status" value="1"/>
</dbReference>
<feature type="domain" description="TFIID subunit TAF5 NTD2" evidence="9">
    <location>
        <begin position="14"/>
        <end position="134"/>
    </location>
</feature>
<keyword evidence="5" id="KW-0805">Transcription regulation</keyword>
<evidence type="ECO:0000256" key="2">
    <source>
        <dbReference type="ARBA" id="ARBA00009435"/>
    </source>
</evidence>
<dbReference type="PROSITE" id="PS50294">
    <property type="entry name" value="WD_REPEATS_REGION"/>
    <property type="match status" value="3"/>
</dbReference>
<accession>A0A8T0EPT7</accession>